<dbReference type="PANTHER" id="PTHR30469:SF20">
    <property type="entry name" value="EFFLUX RND TRANSPORTER PERIPLASMIC ADAPTOR SUBUNIT"/>
    <property type="match status" value="1"/>
</dbReference>
<accession>A0A432D327</accession>
<name>A0A432D327_9VIBR</name>
<feature type="coiled-coil region" evidence="2">
    <location>
        <begin position="117"/>
        <end position="144"/>
    </location>
</feature>
<proteinExistence type="inferred from homology"/>
<dbReference type="OrthoDB" id="2110899at2"/>
<sequence length="346" mass="37973">MPLTLACVSVLAACMPEVEHRQSAPLMVDTFTVAEAAESQFRNFNAMVMPAELTPLAFRLEGEIASILVKEGDKVEKGQVVAILDDSKSKQQLIDAQVRFELALKQAKRGEELKSNKMISSAELDELQASLQLAEANLGLAKSSMRYMRLKAPFGGIISSVDKKKFENVTPGEQVVSIYQDDQVYVKIEVSDSVLAMLSPNSHAQKNQPTAIFSGHEGRYSLSYLEHTSELHPSSQTYQVWLKMAQIDKKVLPGTSAKVTVDLIKAGLNTHQAYQLPMTAIDSGRETQSFHVWKLEDGAAHRYPITVDQITGTGALVAAGLTEGDVLINSNLRKLREGMEIKGVKQ</sequence>
<dbReference type="GO" id="GO:1990281">
    <property type="term" value="C:efflux pump complex"/>
    <property type="evidence" value="ECO:0007669"/>
    <property type="project" value="TreeGrafter"/>
</dbReference>
<gene>
    <name evidence="3" type="ORF">EJ063_00375</name>
</gene>
<dbReference type="Gene3D" id="2.40.50.100">
    <property type="match status" value="1"/>
</dbReference>
<dbReference type="EMBL" id="RXZH01000001">
    <property type="protein sequence ID" value="RTZ18332.1"/>
    <property type="molecule type" value="Genomic_DNA"/>
</dbReference>
<dbReference type="PANTHER" id="PTHR30469">
    <property type="entry name" value="MULTIDRUG RESISTANCE PROTEIN MDTA"/>
    <property type="match status" value="1"/>
</dbReference>
<dbReference type="RefSeq" id="WP_126573077.1">
    <property type="nucleotide sequence ID" value="NZ_RXZH01000001.1"/>
</dbReference>
<comment type="similarity">
    <text evidence="1">Belongs to the membrane fusion protein (MFP) (TC 8.A.1) family.</text>
</comment>
<dbReference type="Proteomes" id="UP000268973">
    <property type="component" value="Unassembled WGS sequence"/>
</dbReference>
<evidence type="ECO:0000313" key="4">
    <source>
        <dbReference type="Proteomes" id="UP000268973"/>
    </source>
</evidence>
<dbReference type="Gene3D" id="2.40.420.20">
    <property type="match status" value="1"/>
</dbReference>
<dbReference type="GO" id="GO:0015562">
    <property type="term" value="F:efflux transmembrane transporter activity"/>
    <property type="evidence" value="ECO:0007669"/>
    <property type="project" value="TreeGrafter"/>
</dbReference>
<protein>
    <submittedName>
        <fullName evidence="3">Efflux RND transporter periplasmic adaptor subunit</fullName>
    </submittedName>
</protein>
<evidence type="ECO:0000256" key="2">
    <source>
        <dbReference type="SAM" id="Coils"/>
    </source>
</evidence>
<evidence type="ECO:0000256" key="1">
    <source>
        <dbReference type="ARBA" id="ARBA00009477"/>
    </source>
</evidence>
<evidence type="ECO:0000313" key="3">
    <source>
        <dbReference type="EMBL" id="RTZ18332.1"/>
    </source>
</evidence>
<organism evidence="3 4">
    <name type="scientific">Vibrio aquaticus</name>
    <dbReference type="NCBI Taxonomy" id="2496559"/>
    <lineage>
        <taxon>Bacteria</taxon>
        <taxon>Pseudomonadati</taxon>
        <taxon>Pseudomonadota</taxon>
        <taxon>Gammaproteobacteria</taxon>
        <taxon>Vibrionales</taxon>
        <taxon>Vibrionaceae</taxon>
        <taxon>Vibrio</taxon>
    </lineage>
</organism>
<dbReference type="SUPFAM" id="SSF111369">
    <property type="entry name" value="HlyD-like secretion proteins"/>
    <property type="match status" value="1"/>
</dbReference>
<dbReference type="AlphaFoldDB" id="A0A432D327"/>
<reference evidence="3 4" key="1">
    <citation type="submission" date="2018-12" db="EMBL/GenBank/DDBJ databases">
        <title>Vibrio sp. isolated from China Sea.</title>
        <authorList>
            <person name="Li Y."/>
        </authorList>
    </citation>
    <scope>NUCLEOTIDE SEQUENCE [LARGE SCALE GENOMIC DNA]</scope>
    <source>
        <strain evidence="3 4">BEI207</strain>
    </source>
</reference>
<comment type="caution">
    <text evidence="3">The sequence shown here is derived from an EMBL/GenBank/DDBJ whole genome shotgun (WGS) entry which is preliminary data.</text>
</comment>
<dbReference type="NCBIfam" id="TIGR01730">
    <property type="entry name" value="RND_mfp"/>
    <property type="match status" value="1"/>
</dbReference>
<keyword evidence="2" id="KW-0175">Coiled coil</keyword>
<keyword evidence="4" id="KW-1185">Reference proteome</keyword>
<dbReference type="InterPro" id="IPR006143">
    <property type="entry name" value="RND_pump_MFP"/>
</dbReference>